<evidence type="ECO:0000313" key="2">
    <source>
        <dbReference type="Proteomes" id="UP000078200"/>
    </source>
</evidence>
<proteinExistence type="predicted"/>
<dbReference type="Proteomes" id="UP000078200">
    <property type="component" value="Unassembled WGS sequence"/>
</dbReference>
<organism evidence="1 2">
    <name type="scientific">Glossina austeni</name>
    <name type="common">Savannah tsetse fly</name>
    <dbReference type="NCBI Taxonomy" id="7395"/>
    <lineage>
        <taxon>Eukaryota</taxon>
        <taxon>Metazoa</taxon>
        <taxon>Ecdysozoa</taxon>
        <taxon>Arthropoda</taxon>
        <taxon>Hexapoda</taxon>
        <taxon>Insecta</taxon>
        <taxon>Pterygota</taxon>
        <taxon>Neoptera</taxon>
        <taxon>Endopterygota</taxon>
        <taxon>Diptera</taxon>
        <taxon>Brachycera</taxon>
        <taxon>Muscomorpha</taxon>
        <taxon>Hippoboscoidea</taxon>
        <taxon>Glossinidae</taxon>
        <taxon>Glossina</taxon>
    </lineage>
</organism>
<protein>
    <submittedName>
        <fullName evidence="1">Uncharacterized protein</fullName>
    </submittedName>
</protein>
<keyword evidence="2" id="KW-1185">Reference proteome</keyword>
<dbReference type="AlphaFoldDB" id="A0A1A9UFS6"/>
<reference evidence="1" key="1">
    <citation type="submission" date="2020-05" db="UniProtKB">
        <authorList>
            <consortium name="EnsemblMetazoa"/>
        </authorList>
    </citation>
    <scope>IDENTIFICATION</scope>
    <source>
        <strain evidence="1">TTRI</strain>
    </source>
</reference>
<accession>A0A1A9UFS6</accession>
<dbReference type="EnsemblMetazoa" id="GAUT003443-RA">
    <property type="protein sequence ID" value="GAUT003443-PA"/>
    <property type="gene ID" value="GAUT003443"/>
</dbReference>
<sequence length="469" mass="54645">MSREKELAVLGERYLSFDRQEIRAKILMPTYAAARRRTGSIYATLIKELYEGYCPTTAGYFEEMVRKEQQLLEKLAIRQQVCDEPYLLFSLYDHCKMAEQAVRLEAIKGQDICVRLLFQCMFFCENFEKLFDWLNEDLYEIVAKICNELTEKLTIAETLCKVNYKYAQILTNKDVRKAVNYLQNALDLAKGTNWLTKVTDEITKPTSDLLVEQLVKTLLKCAYLEDSPAKAVGRAEQALLAIPKGGEFEDTLLVITIYLDLAHFLLEDSKFDKCVKALDCVNRKLANYLPNYEPYRREFCRFLSLTARYLNRTEKKDNALGIYSKAIKLAKELDMKTIWAQCLTDMAKIYLEHRTSQSRLAEQCLLKSREIFIALKDVKNLKLCNYDLARVKSRMIFGDYMEAIKNSRTSRCELYRLREWKTRCKPFWANRAKLLDLEQKNPTACLLQSESTERMKLEAKIAAVFSPFN</sequence>
<dbReference type="SUPFAM" id="SSF48452">
    <property type="entry name" value="TPR-like"/>
    <property type="match status" value="1"/>
</dbReference>
<evidence type="ECO:0000313" key="1">
    <source>
        <dbReference type="EnsemblMetazoa" id="GAUT003443-PA"/>
    </source>
</evidence>
<dbReference type="VEuPathDB" id="VectorBase:GAUT003443"/>
<dbReference type="Gene3D" id="1.25.40.10">
    <property type="entry name" value="Tetratricopeptide repeat domain"/>
    <property type="match status" value="1"/>
</dbReference>
<name>A0A1A9UFS6_GLOAU</name>
<dbReference type="InterPro" id="IPR011990">
    <property type="entry name" value="TPR-like_helical_dom_sf"/>
</dbReference>